<evidence type="ECO:0000313" key="1">
    <source>
        <dbReference type="EMBL" id="AEF38633.1"/>
    </source>
</evidence>
<protein>
    <submittedName>
        <fullName evidence="1">Uncharacterized protein</fullName>
    </submittedName>
</protein>
<dbReference type="Proteomes" id="UP000009235">
    <property type="component" value="Chromosome"/>
</dbReference>
<name>F6EF54_HOYSD</name>
<gene>
    <name evidence="1" type="ordered locus">AS9A_0173</name>
</gene>
<dbReference type="InterPro" id="IPR036188">
    <property type="entry name" value="FAD/NAD-bd_sf"/>
</dbReference>
<dbReference type="EMBL" id="CP002786">
    <property type="protein sequence ID" value="AEF38633.1"/>
    <property type="molecule type" value="Genomic_DNA"/>
</dbReference>
<dbReference type="STRING" id="443218.AS9A_0173"/>
<dbReference type="AlphaFoldDB" id="F6EF54"/>
<accession>F6EF54</accession>
<proteinExistence type="predicted"/>
<dbReference type="Gene3D" id="3.50.50.60">
    <property type="entry name" value="FAD/NAD(P)-binding domain"/>
    <property type="match status" value="1"/>
</dbReference>
<evidence type="ECO:0000313" key="2">
    <source>
        <dbReference type="Proteomes" id="UP000009235"/>
    </source>
</evidence>
<sequence>MIGALLASCLDRNIAIRVGARVRRLVVENDAVVRVTVHSHDDDVAP</sequence>
<organism evidence="1 2">
    <name type="scientific">Hoyosella subflava (strain DSM 45089 / JCM 17490 / NBRC 109087 / DQS3-9A1)</name>
    <name type="common">Amycolicicoccus subflavus</name>
    <dbReference type="NCBI Taxonomy" id="443218"/>
    <lineage>
        <taxon>Bacteria</taxon>
        <taxon>Bacillati</taxon>
        <taxon>Actinomycetota</taxon>
        <taxon>Actinomycetes</taxon>
        <taxon>Mycobacteriales</taxon>
        <taxon>Hoyosellaceae</taxon>
        <taxon>Hoyosella</taxon>
    </lineage>
</organism>
<reference evidence="1 2" key="1">
    <citation type="journal article" date="2011" name="J. Bacteriol.">
        <title>Complete genome sequence of Amycolicicoccus subflavus DQS3-9A1T, an actinomycete isolated from crude oil-polluted soil.</title>
        <authorList>
            <person name="Cai M."/>
            <person name="Chen W.M."/>
            <person name="Nie Y."/>
            <person name="Chi C.Q."/>
            <person name="Wang Y.N."/>
            <person name="Tang Y.Q."/>
            <person name="Li G.Y."/>
            <person name="Wu X.L."/>
        </authorList>
    </citation>
    <scope>NUCLEOTIDE SEQUENCE [LARGE SCALE GENOMIC DNA]</scope>
    <source>
        <strain evidence="2">DSM 45089 / DQS3-9A1</strain>
    </source>
</reference>
<dbReference type="HOGENOM" id="CLU_3179410_0_0_11"/>
<keyword evidence="2" id="KW-1185">Reference proteome</keyword>
<dbReference type="KEGG" id="asd:AS9A_0173"/>